<name>A0A382JWQ2_9ZZZZ</name>
<evidence type="ECO:0000256" key="1">
    <source>
        <dbReference type="SAM" id="Phobius"/>
    </source>
</evidence>
<feature type="transmembrane region" description="Helical" evidence="1">
    <location>
        <begin position="6"/>
        <end position="26"/>
    </location>
</feature>
<keyword evidence="1" id="KW-1133">Transmembrane helix</keyword>
<organism evidence="2">
    <name type="scientific">marine metagenome</name>
    <dbReference type="NCBI Taxonomy" id="408172"/>
    <lineage>
        <taxon>unclassified sequences</taxon>
        <taxon>metagenomes</taxon>
        <taxon>ecological metagenomes</taxon>
    </lineage>
</organism>
<reference evidence="2" key="1">
    <citation type="submission" date="2018-05" db="EMBL/GenBank/DDBJ databases">
        <authorList>
            <person name="Lanie J.A."/>
            <person name="Ng W.-L."/>
            <person name="Kazmierczak K.M."/>
            <person name="Andrzejewski T.M."/>
            <person name="Davidsen T.M."/>
            <person name="Wayne K.J."/>
            <person name="Tettelin H."/>
            <person name="Glass J.I."/>
            <person name="Rusch D."/>
            <person name="Podicherti R."/>
            <person name="Tsui H.-C.T."/>
            <person name="Winkler M.E."/>
        </authorList>
    </citation>
    <scope>NUCLEOTIDE SEQUENCE</scope>
</reference>
<keyword evidence="1" id="KW-0472">Membrane</keyword>
<feature type="non-terminal residue" evidence="2">
    <location>
        <position position="97"/>
    </location>
</feature>
<dbReference type="EMBL" id="UINC01076746">
    <property type="protein sequence ID" value="SVC16199.1"/>
    <property type="molecule type" value="Genomic_DNA"/>
</dbReference>
<evidence type="ECO:0000313" key="2">
    <source>
        <dbReference type="EMBL" id="SVC16199.1"/>
    </source>
</evidence>
<protein>
    <recommendedName>
        <fullName evidence="3">DUF2269 family protein</fullName>
    </recommendedName>
</protein>
<proteinExistence type="predicted"/>
<accession>A0A382JWQ2</accession>
<feature type="transmembrane region" description="Helical" evidence="1">
    <location>
        <begin position="74"/>
        <end position="94"/>
    </location>
</feature>
<feature type="transmembrane region" description="Helical" evidence="1">
    <location>
        <begin position="47"/>
        <end position="68"/>
    </location>
</feature>
<gene>
    <name evidence="2" type="ORF">METZ01_LOCUS269053</name>
</gene>
<dbReference type="AlphaFoldDB" id="A0A382JWQ2"/>
<evidence type="ECO:0008006" key="3">
    <source>
        <dbReference type="Google" id="ProtNLM"/>
    </source>
</evidence>
<sequence length="97" mass="10429">MSIPILCHVFLILFGGFFAIQFTFNSKKFAAELRMDSPQAAAALKPAGFLMSGTVLMLIATLFGIGGFTATGELLAAMGLFTAFAFIYNMGLFLKVF</sequence>
<keyword evidence="1" id="KW-0812">Transmembrane</keyword>